<keyword evidence="8" id="KW-1185">Reference proteome</keyword>
<protein>
    <recommendedName>
        <fullName evidence="4">Small ribosomal subunit protein uS9m</fullName>
    </recommendedName>
    <alternativeName>
        <fullName evidence="5">37S ribosomal protein S9, mitochondrial</fullName>
    </alternativeName>
</protein>
<feature type="region of interest" description="Disordered" evidence="6">
    <location>
        <begin position="1"/>
        <end position="28"/>
    </location>
</feature>
<proteinExistence type="inferred from homology"/>
<evidence type="ECO:0000256" key="2">
    <source>
        <dbReference type="ARBA" id="ARBA00022980"/>
    </source>
</evidence>
<dbReference type="InterPro" id="IPR000754">
    <property type="entry name" value="Ribosomal_uS9"/>
</dbReference>
<comment type="similarity">
    <text evidence="1">Belongs to the universal ribosomal protein uS9 family.</text>
</comment>
<evidence type="ECO:0000256" key="6">
    <source>
        <dbReference type="SAM" id="MobiDB-lite"/>
    </source>
</evidence>
<evidence type="ECO:0000256" key="4">
    <source>
        <dbReference type="ARBA" id="ARBA00039318"/>
    </source>
</evidence>
<dbReference type="OrthoDB" id="10254627at2759"/>
<dbReference type="PANTHER" id="PTHR21569:SF1">
    <property type="entry name" value="SMALL RIBOSOMAL SUBUNIT PROTEIN US9M"/>
    <property type="match status" value="1"/>
</dbReference>
<gene>
    <name evidence="7" type="primary">MRPS9_1</name>
    <name evidence="7" type="ORF">IWQ60_004739</name>
</gene>
<feature type="compositionally biased region" description="Polar residues" evidence="6">
    <location>
        <begin position="1"/>
        <end position="10"/>
    </location>
</feature>
<evidence type="ECO:0000313" key="7">
    <source>
        <dbReference type="EMBL" id="KAJ1925142.1"/>
    </source>
</evidence>
<keyword evidence="3" id="KW-0687">Ribonucleoprotein</keyword>
<dbReference type="GO" id="GO:0006412">
    <property type="term" value="P:translation"/>
    <property type="evidence" value="ECO:0007669"/>
    <property type="project" value="InterPro"/>
</dbReference>
<dbReference type="PANTHER" id="PTHR21569">
    <property type="entry name" value="RIBOSOMAL PROTEIN S9"/>
    <property type="match status" value="1"/>
</dbReference>
<evidence type="ECO:0000256" key="3">
    <source>
        <dbReference type="ARBA" id="ARBA00023274"/>
    </source>
</evidence>
<dbReference type="SUPFAM" id="SSF54211">
    <property type="entry name" value="Ribosomal protein S5 domain 2-like"/>
    <property type="match status" value="1"/>
</dbReference>
<dbReference type="GO" id="GO:0005763">
    <property type="term" value="C:mitochondrial small ribosomal subunit"/>
    <property type="evidence" value="ECO:0007669"/>
    <property type="project" value="TreeGrafter"/>
</dbReference>
<name>A0A9W8DV86_9FUNG</name>
<dbReference type="InterPro" id="IPR014721">
    <property type="entry name" value="Ribsml_uS5_D2-typ_fold_subgr"/>
</dbReference>
<feature type="compositionally biased region" description="Basic and acidic residues" evidence="6">
    <location>
        <begin position="315"/>
        <end position="325"/>
    </location>
</feature>
<dbReference type="Pfam" id="PF00380">
    <property type="entry name" value="Ribosomal_S9"/>
    <property type="match status" value="1"/>
</dbReference>
<evidence type="ECO:0000313" key="8">
    <source>
        <dbReference type="Proteomes" id="UP001150569"/>
    </source>
</evidence>
<dbReference type="GO" id="GO:0003735">
    <property type="term" value="F:structural constituent of ribosome"/>
    <property type="evidence" value="ECO:0007669"/>
    <property type="project" value="InterPro"/>
</dbReference>
<dbReference type="AlphaFoldDB" id="A0A9W8DV86"/>
<keyword evidence="2 7" id="KW-0689">Ribosomal protein</keyword>
<evidence type="ECO:0000256" key="1">
    <source>
        <dbReference type="ARBA" id="ARBA00005251"/>
    </source>
</evidence>
<organism evidence="7 8">
    <name type="scientific">Tieghemiomyces parasiticus</name>
    <dbReference type="NCBI Taxonomy" id="78921"/>
    <lineage>
        <taxon>Eukaryota</taxon>
        <taxon>Fungi</taxon>
        <taxon>Fungi incertae sedis</taxon>
        <taxon>Zoopagomycota</taxon>
        <taxon>Kickxellomycotina</taxon>
        <taxon>Dimargaritomycetes</taxon>
        <taxon>Dimargaritales</taxon>
        <taxon>Dimargaritaceae</taxon>
        <taxon>Tieghemiomyces</taxon>
    </lineage>
</organism>
<reference evidence="7" key="1">
    <citation type="submission" date="2022-07" db="EMBL/GenBank/DDBJ databases">
        <title>Phylogenomic reconstructions and comparative analyses of Kickxellomycotina fungi.</title>
        <authorList>
            <person name="Reynolds N.K."/>
            <person name="Stajich J.E."/>
            <person name="Barry K."/>
            <person name="Grigoriev I.V."/>
            <person name="Crous P."/>
            <person name="Smith M.E."/>
        </authorList>
    </citation>
    <scope>NUCLEOTIDE SEQUENCE</scope>
    <source>
        <strain evidence="7">RSA 861</strain>
    </source>
</reference>
<evidence type="ECO:0000256" key="5">
    <source>
        <dbReference type="ARBA" id="ARBA00042623"/>
    </source>
</evidence>
<feature type="region of interest" description="Disordered" evidence="6">
    <location>
        <begin position="315"/>
        <end position="340"/>
    </location>
</feature>
<accession>A0A9W8DV86</accession>
<feature type="compositionally biased region" description="Basic residues" evidence="6">
    <location>
        <begin position="326"/>
        <end position="340"/>
    </location>
</feature>
<dbReference type="Proteomes" id="UP001150569">
    <property type="component" value="Unassembled WGS sequence"/>
</dbReference>
<comment type="caution">
    <text evidence="7">The sequence shown here is derived from an EMBL/GenBank/DDBJ whole genome shotgun (WGS) entry which is preliminary data.</text>
</comment>
<dbReference type="EMBL" id="JANBPT010000237">
    <property type="protein sequence ID" value="KAJ1925142.1"/>
    <property type="molecule type" value="Genomic_DNA"/>
</dbReference>
<sequence>MLLTSATRRSCPTARSLGPDPLPLQSLGRARRPGMDLALRLASPAVRTLSTTNPRLSIVDSGLKTRKVQLRERPVSATYFTGNVGYNDLLVGVNALVHRHIHALNHPVLSDTDATTRLMFELDKLKQQGLSVKDAPKEIYKQFTEPFLDRKELGIRYDLKLREGQYHNLLMRLHWLLSLDPKPAEVRTYLRPFMARSMDKTVAAIPEAELDDEGRTYALGRRKEAQARVWLVEGEGHIIINGRPLADYFVGAVPREAVIHPFEKTRSLGQYNVWCKVRGSGTTGQSEAIALAIARALARHTPEFKETLAADNGLKRDPRMVERKKTGQPKARKKYTWVKR</sequence>
<dbReference type="Gene3D" id="3.30.230.10">
    <property type="match status" value="1"/>
</dbReference>
<dbReference type="FunFam" id="3.30.230.10:FF:000001">
    <property type="entry name" value="30S ribosomal protein S9"/>
    <property type="match status" value="1"/>
</dbReference>
<dbReference type="NCBIfam" id="NF001099">
    <property type="entry name" value="PRK00132.1"/>
    <property type="match status" value="1"/>
</dbReference>
<dbReference type="InterPro" id="IPR023035">
    <property type="entry name" value="Ribosomal_uS9_bac/plastid"/>
</dbReference>
<dbReference type="GO" id="GO:0003723">
    <property type="term" value="F:RNA binding"/>
    <property type="evidence" value="ECO:0007669"/>
    <property type="project" value="TreeGrafter"/>
</dbReference>
<dbReference type="InterPro" id="IPR020568">
    <property type="entry name" value="Ribosomal_Su5_D2-typ_SF"/>
</dbReference>